<accession>A0A427TBA6</accession>
<feature type="region of interest" description="Disordered" evidence="1">
    <location>
        <begin position="1"/>
        <end position="21"/>
    </location>
</feature>
<dbReference type="Proteomes" id="UP000267081">
    <property type="component" value="Unassembled WGS sequence"/>
</dbReference>
<name>A0A427TBA6_9PSEU</name>
<keyword evidence="3" id="KW-1185">Reference proteome</keyword>
<evidence type="ECO:0000313" key="2">
    <source>
        <dbReference type="EMBL" id="RSD19716.1"/>
    </source>
</evidence>
<dbReference type="Gene3D" id="1.10.287.1060">
    <property type="entry name" value="ESAT-6-like"/>
    <property type="match status" value="1"/>
</dbReference>
<comment type="caution">
    <text evidence="2">The sequence shown here is derived from an EMBL/GenBank/DDBJ whole genome shotgun (WGS) entry which is preliminary data.</text>
</comment>
<feature type="compositionally biased region" description="Pro residues" evidence="1">
    <location>
        <begin position="1"/>
        <end position="18"/>
    </location>
</feature>
<feature type="region of interest" description="Disordered" evidence="1">
    <location>
        <begin position="212"/>
        <end position="242"/>
    </location>
</feature>
<dbReference type="AlphaFoldDB" id="A0A427TBA6"/>
<evidence type="ECO:0000256" key="1">
    <source>
        <dbReference type="SAM" id="MobiDB-lite"/>
    </source>
</evidence>
<organism evidence="2 3">
    <name type="scientific">Amycolatopsis eburnea</name>
    <dbReference type="NCBI Taxonomy" id="2267691"/>
    <lineage>
        <taxon>Bacteria</taxon>
        <taxon>Bacillati</taxon>
        <taxon>Actinomycetota</taxon>
        <taxon>Actinomycetes</taxon>
        <taxon>Pseudonocardiales</taxon>
        <taxon>Pseudonocardiaceae</taxon>
        <taxon>Amycolatopsis</taxon>
    </lineage>
</organism>
<protein>
    <submittedName>
        <fullName evidence="2">Uncharacterized protein</fullName>
    </submittedName>
</protein>
<dbReference type="InterPro" id="IPR036689">
    <property type="entry name" value="ESAT-6-like_sf"/>
</dbReference>
<dbReference type="OrthoDB" id="3615488at2"/>
<dbReference type="EMBL" id="RSEC01000036">
    <property type="protein sequence ID" value="RSD19716.1"/>
    <property type="molecule type" value="Genomic_DNA"/>
</dbReference>
<dbReference type="RefSeq" id="WP_125308534.1">
    <property type="nucleotide sequence ID" value="NZ_RSEC01000036.1"/>
</dbReference>
<reference evidence="2 3" key="1">
    <citation type="submission" date="2018-12" db="EMBL/GenBank/DDBJ databases">
        <title>Amycolatopsis eburnea sp. nov. actinomycete associate with arbuscular mycorrhiza fungal spore.</title>
        <authorList>
            <person name="Lumyong S."/>
            <person name="Chaiya L."/>
        </authorList>
    </citation>
    <scope>NUCLEOTIDE SEQUENCE [LARGE SCALE GENOMIC DNA]</scope>
    <source>
        <strain evidence="2 3">GLM-1</strain>
    </source>
</reference>
<proteinExistence type="predicted"/>
<dbReference type="SUPFAM" id="SSF140453">
    <property type="entry name" value="EsxAB dimer-like"/>
    <property type="match status" value="1"/>
</dbReference>
<gene>
    <name evidence="2" type="ORF">EIY87_15765</name>
</gene>
<evidence type="ECO:0000313" key="3">
    <source>
        <dbReference type="Proteomes" id="UP000267081"/>
    </source>
</evidence>
<sequence length="242" mass="25611">MSTPTATPPPPAAPPQPFPEESAGKIAKIAHLIGRGDILQLLDDVRNKLLGNAFHVQDMAMEFAKNHTLSDASDDIDNAVQAVSGTWGGRAAAQFTTYSDHVGKALGDQQDVVGRMSGILSEIAGCVIQTYSKAIEFIGTCAVELGKLGYKTIIAAITAAIPIVDIFTSKDVIDAVVDAFANLVTAINGLFAQAVTTLGDFRKQATDLVQSNTDFPDIPEMPGNSGMDNEKQWRIDPTAAPE</sequence>